<dbReference type="Pfam" id="PF04999">
    <property type="entry name" value="FtsL"/>
    <property type="match status" value="1"/>
</dbReference>
<dbReference type="Proteomes" id="UP000294593">
    <property type="component" value="Unassembled WGS sequence"/>
</dbReference>
<keyword evidence="2 8" id="KW-1003">Cell membrane</keyword>
<comment type="subcellular location">
    <subcellularLocation>
        <location evidence="8">Cell inner membrane</location>
        <topology evidence="8">Single-pass type II membrane protein</topology>
    </subcellularLocation>
    <subcellularLocation>
        <location evidence="1">Cell membrane</location>
        <topology evidence="1">Single-pass type II membrane protein</topology>
    </subcellularLocation>
    <text evidence="8">Localizes to the division septum where it forms a ring structure.</text>
</comment>
<dbReference type="GO" id="GO:0032153">
    <property type="term" value="C:cell division site"/>
    <property type="evidence" value="ECO:0007669"/>
    <property type="project" value="UniProtKB-UniRule"/>
</dbReference>
<dbReference type="RefSeq" id="WP_133610504.1">
    <property type="nucleotide sequence ID" value="NZ_SNXW01000009.1"/>
</dbReference>
<evidence type="ECO:0000313" key="11">
    <source>
        <dbReference type="Proteomes" id="UP000294593"/>
    </source>
</evidence>
<evidence type="ECO:0000256" key="8">
    <source>
        <dbReference type="HAMAP-Rule" id="MF_00910"/>
    </source>
</evidence>
<evidence type="ECO:0000256" key="4">
    <source>
        <dbReference type="ARBA" id="ARBA00022692"/>
    </source>
</evidence>
<dbReference type="PROSITE" id="PS51257">
    <property type="entry name" value="PROKAR_LIPOPROTEIN"/>
    <property type="match status" value="1"/>
</dbReference>
<keyword evidence="4 8" id="KW-0812">Transmembrane</keyword>
<dbReference type="PANTHER" id="PTHR37479:SF1">
    <property type="entry name" value="CELL DIVISION PROTEIN FTSL"/>
    <property type="match status" value="1"/>
</dbReference>
<accession>A0A4R6R643</accession>
<keyword evidence="5 8" id="KW-1133">Transmembrane helix</keyword>
<proteinExistence type="inferred from homology"/>
<evidence type="ECO:0000256" key="6">
    <source>
        <dbReference type="ARBA" id="ARBA00023136"/>
    </source>
</evidence>
<comment type="similarity">
    <text evidence="8">Belongs to the FtsL family.</text>
</comment>
<dbReference type="OrthoDB" id="5298556at2"/>
<reference evidence="10 11" key="1">
    <citation type="submission" date="2019-03" db="EMBL/GenBank/DDBJ databases">
        <title>Genomic Encyclopedia of Type Strains, Phase IV (KMG-IV): sequencing the most valuable type-strain genomes for metagenomic binning, comparative biology and taxonomic classification.</title>
        <authorList>
            <person name="Goeker M."/>
        </authorList>
    </citation>
    <scope>NUCLEOTIDE SEQUENCE [LARGE SCALE GENOMIC DNA]</scope>
    <source>
        <strain evidence="10 11">DSM 11901</strain>
    </source>
</reference>
<keyword evidence="3 8" id="KW-0132">Cell division</keyword>
<evidence type="ECO:0000256" key="5">
    <source>
        <dbReference type="ARBA" id="ARBA00022989"/>
    </source>
</evidence>
<gene>
    <name evidence="8" type="primary">ftsL</name>
    <name evidence="10" type="ORF">EV672_10927</name>
</gene>
<dbReference type="InterPro" id="IPR011922">
    <property type="entry name" value="Cell_div_FtsL"/>
</dbReference>
<dbReference type="HAMAP" id="MF_00910">
    <property type="entry name" value="FtsL"/>
    <property type="match status" value="1"/>
</dbReference>
<evidence type="ECO:0000313" key="10">
    <source>
        <dbReference type="EMBL" id="TDP80987.1"/>
    </source>
</evidence>
<name>A0A4R6R643_9BURK</name>
<protein>
    <recommendedName>
        <fullName evidence="8 9">Cell division protein FtsL</fullName>
    </recommendedName>
</protein>
<comment type="function">
    <text evidence="8">Essential cell division protein. May link together the upstream cell division proteins, which are predominantly cytoplasmic, with the downstream cell division proteins, which are predominantly periplasmic.</text>
</comment>
<evidence type="ECO:0000256" key="9">
    <source>
        <dbReference type="NCBIfam" id="TIGR02209"/>
    </source>
</evidence>
<evidence type="ECO:0000256" key="2">
    <source>
        <dbReference type="ARBA" id="ARBA00022475"/>
    </source>
</evidence>
<evidence type="ECO:0000256" key="1">
    <source>
        <dbReference type="ARBA" id="ARBA00004401"/>
    </source>
</evidence>
<sequence length="111" mass="12208">MLRLNLLLAIVLLGSCVWLIRTSHESRRLFVALERAQSESHELQIDFERLEVDKRAQATPLRVERLAREKLRMYGNSPTLTQYVSASASSPMVAPAAPSVAPPAAASGARP</sequence>
<keyword evidence="7 8" id="KW-0131">Cell cycle</keyword>
<comment type="subunit">
    <text evidence="8">Part of a complex composed of FtsB, FtsL and FtsQ.</text>
</comment>
<organism evidence="10 11">
    <name type="scientific">Aquabacterium commune</name>
    <dbReference type="NCBI Taxonomy" id="70586"/>
    <lineage>
        <taxon>Bacteria</taxon>
        <taxon>Pseudomonadati</taxon>
        <taxon>Pseudomonadota</taxon>
        <taxon>Betaproteobacteria</taxon>
        <taxon>Burkholderiales</taxon>
        <taxon>Aquabacterium</taxon>
    </lineage>
</organism>
<dbReference type="AlphaFoldDB" id="A0A4R6R643"/>
<dbReference type="GO" id="GO:0043093">
    <property type="term" value="P:FtsZ-dependent cytokinesis"/>
    <property type="evidence" value="ECO:0007669"/>
    <property type="project" value="UniProtKB-UniRule"/>
</dbReference>
<keyword evidence="8" id="KW-0997">Cell inner membrane</keyword>
<evidence type="ECO:0000256" key="3">
    <source>
        <dbReference type="ARBA" id="ARBA00022618"/>
    </source>
</evidence>
<keyword evidence="11" id="KW-1185">Reference proteome</keyword>
<keyword evidence="6 8" id="KW-0472">Membrane</keyword>
<dbReference type="PANTHER" id="PTHR37479">
    <property type="entry name" value="CELL DIVISION PROTEIN FTSL"/>
    <property type="match status" value="1"/>
</dbReference>
<evidence type="ECO:0000256" key="7">
    <source>
        <dbReference type="ARBA" id="ARBA00023306"/>
    </source>
</evidence>
<dbReference type="NCBIfam" id="TIGR02209">
    <property type="entry name" value="ftsL_broad"/>
    <property type="match status" value="1"/>
</dbReference>
<dbReference type="GO" id="GO:0005886">
    <property type="term" value="C:plasma membrane"/>
    <property type="evidence" value="ECO:0007669"/>
    <property type="project" value="UniProtKB-SubCell"/>
</dbReference>
<dbReference type="EMBL" id="SNXW01000009">
    <property type="protein sequence ID" value="TDP80987.1"/>
    <property type="molecule type" value="Genomic_DNA"/>
</dbReference>
<comment type="caution">
    <text evidence="10">The sequence shown here is derived from an EMBL/GenBank/DDBJ whole genome shotgun (WGS) entry which is preliminary data.</text>
</comment>